<dbReference type="Pfam" id="PF06074">
    <property type="entry name" value="Portal_Mu"/>
    <property type="match status" value="1"/>
</dbReference>
<proteinExistence type="predicted"/>
<keyword evidence="3" id="KW-1185">Reference proteome</keyword>
<feature type="compositionally biased region" description="Low complexity" evidence="1">
    <location>
        <begin position="434"/>
        <end position="460"/>
    </location>
</feature>
<evidence type="ECO:0000256" key="1">
    <source>
        <dbReference type="SAM" id="MobiDB-lite"/>
    </source>
</evidence>
<evidence type="ECO:0000313" key="3">
    <source>
        <dbReference type="Proteomes" id="UP000664925"/>
    </source>
</evidence>
<reference evidence="2" key="1">
    <citation type="submission" date="2021-02" db="EMBL/GenBank/DDBJ databases">
        <authorList>
            <person name="Johnson B.J."/>
            <person name="Isenhart S.H."/>
            <person name="Brown D.K."/>
            <person name="Kleven A.S."/>
            <person name="Bohn B.R."/>
            <person name="Martinez L.A."/>
            <person name="Garcia C.A."/>
            <person name="Zack K.M."/>
            <person name="Garlena R.A."/>
            <person name="Russell D.A."/>
            <person name="Jacobs-Sera D."/>
            <person name="Hatfull G.F."/>
        </authorList>
    </citation>
    <scope>NUCLEOTIDE SEQUENCE</scope>
</reference>
<name>A0A8A5LK07_9CAUD</name>
<organism evidence="2 3">
    <name type="scientific">Arthrobacter phage Prairie</name>
    <dbReference type="NCBI Taxonomy" id="2816463"/>
    <lineage>
        <taxon>Viruses</taxon>
        <taxon>Duplodnaviria</taxon>
        <taxon>Heunggongvirae</taxon>
        <taxon>Uroviricota</taxon>
        <taxon>Caudoviricetes</taxon>
        <taxon>Berryhillviridae</taxon>
        <taxon>Lilmacvirus</taxon>
        <taxon>Lilmacvirus prairie</taxon>
    </lineage>
</organism>
<dbReference type="Proteomes" id="UP000664925">
    <property type="component" value="Segment"/>
</dbReference>
<sequence length="491" mass="53121">MSIETETGHPGGLAPDPADWFRPTGSSRWVIDPQDHNPDLRFPSSIKVYDEMRRTDGQIGSLLRAQTIPILKARWALSGDGVRPEVLEAVRREIGLREPGEARQRRRRHGIVLHEHLRDALLCLPLGFMPFEQVYTVAPATPEELASTGLPYIAHIRKLAPRMPSTVSQIHVGADGGLAGISQLGLDRDGWGTEIFIPVDKLVFYVLDREGADWSGVSVLRTAYKDYLIKDKLVRVNAMTIERNGMGVPVVGYDGQKVQQATADKLGRSFRAGSSAHVSLPEGATFKLQGVEGAVRDALPTIQHHNQEMSKSALAMFLDLGHDAGARSLGDTFVDFFTGSLQFVADSLAETFTEHVIRDFVELNFGPDEPYPVLSPGDLAANKEIQVESLKGLIEAGVIVPDEPLETRARADLGLPAADPATARKPEPAPAPASAPSAAPDAPAGTETPPAVPEAPVLPLSAGDDHLDRAELLLQSLLAARARREARVNVR</sequence>
<accession>A0A8A5LK07</accession>
<dbReference type="InterPro" id="IPR009279">
    <property type="entry name" value="Portal_Mu"/>
</dbReference>
<protein>
    <submittedName>
        <fullName evidence="2">Portal protein</fullName>
    </submittedName>
</protein>
<evidence type="ECO:0000313" key="2">
    <source>
        <dbReference type="EMBL" id="QTF82100.1"/>
    </source>
</evidence>
<dbReference type="EMBL" id="MW601223">
    <property type="protein sequence ID" value="QTF82100.1"/>
    <property type="molecule type" value="Genomic_DNA"/>
</dbReference>
<gene>
    <name evidence="2" type="primary">3</name>
    <name evidence="2" type="ORF">SEA_PRAIRIE_3</name>
</gene>
<feature type="region of interest" description="Disordered" evidence="1">
    <location>
        <begin position="418"/>
        <end position="462"/>
    </location>
</feature>